<dbReference type="OrthoDB" id="5362512at2759"/>
<organism evidence="2 3">
    <name type="scientific">Fonsecaea monophora</name>
    <dbReference type="NCBI Taxonomy" id="254056"/>
    <lineage>
        <taxon>Eukaryota</taxon>
        <taxon>Fungi</taxon>
        <taxon>Dikarya</taxon>
        <taxon>Ascomycota</taxon>
        <taxon>Pezizomycotina</taxon>
        <taxon>Eurotiomycetes</taxon>
        <taxon>Chaetothyriomycetidae</taxon>
        <taxon>Chaetothyriales</taxon>
        <taxon>Herpotrichiellaceae</taxon>
        <taxon>Fonsecaea</taxon>
    </lineage>
</organism>
<dbReference type="Proteomes" id="UP000077002">
    <property type="component" value="Unassembled WGS sequence"/>
</dbReference>
<proteinExistence type="predicted"/>
<dbReference type="PANTHER" id="PTHR33112:SF10">
    <property type="entry name" value="TOL"/>
    <property type="match status" value="1"/>
</dbReference>
<reference evidence="2 3" key="1">
    <citation type="submission" date="2016-03" db="EMBL/GenBank/DDBJ databases">
        <title>Draft genome sequence of the Fonsecaea monophora CBS 269.37.</title>
        <authorList>
            <person name="Bombassaro A."/>
            <person name="Vinicius W.A."/>
            <person name="De Hoog S."/>
            <person name="Sun J."/>
            <person name="Souza E.M."/>
            <person name="Raittz R.T."/>
            <person name="Costa F."/>
            <person name="Leao A.C."/>
            <person name="Tadra-Sfeir M.Z."/>
            <person name="Baura V."/>
            <person name="Balsanelli E."/>
            <person name="Pedrosa F.O."/>
            <person name="Moreno L.F."/>
            <person name="Steffens M.B."/>
            <person name="Xi L."/>
            <person name="Bocca A.L."/>
            <person name="Felipe M.S."/>
            <person name="Teixeira M."/>
            <person name="Telles Filho F.Q."/>
            <person name="Azevedo C.M."/>
            <person name="Gomes R."/>
            <person name="Vicente V.A."/>
        </authorList>
    </citation>
    <scope>NUCLEOTIDE SEQUENCE [LARGE SCALE GENOMIC DNA]</scope>
    <source>
        <strain evidence="2 3">CBS 269.37</strain>
    </source>
</reference>
<keyword evidence="3" id="KW-1185">Reference proteome</keyword>
<evidence type="ECO:0000259" key="1">
    <source>
        <dbReference type="Pfam" id="PF06985"/>
    </source>
</evidence>
<dbReference type="Pfam" id="PF06985">
    <property type="entry name" value="HET"/>
    <property type="match status" value="1"/>
</dbReference>
<dbReference type="RefSeq" id="XP_022515529.1">
    <property type="nucleotide sequence ID" value="XM_022652143.1"/>
</dbReference>
<name>A0A177FHE5_9EURO</name>
<evidence type="ECO:0000313" key="2">
    <source>
        <dbReference type="EMBL" id="OAG43577.1"/>
    </source>
</evidence>
<comment type="caution">
    <text evidence="2">The sequence shown here is derived from an EMBL/GenBank/DDBJ whole genome shotgun (WGS) entry which is preliminary data.</text>
</comment>
<dbReference type="InterPro" id="IPR010730">
    <property type="entry name" value="HET"/>
</dbReference>
<evidence type="ECO:0000313" key="3">
    <source>
        <dbReference type="Proteomes" id="UP000077002"/>
    </source>
</evidence>
<dbReference type="AlphaFoldDB" id="A0A177FHE5"/>
<gene>
    <name evidence="2" type="ORF">AYO21_02163</name>
</gene>
<feature type="domain" description="Heterokaryon incompatibility" evidence="1">
    <location>
        <begin position="208"/>
        <end position="356"/>
    </location>
</feature>
<accession>A0A177FHE5</accession>
<sequence>MTGSLSLCKKCHGTLSLLKLSAVTTPHHATAGDLLAAADRGCPVCKTVVQRLLDLFGSKDLPAEIPTKDADNRPTLGYTYSILSADYVRDGGEYYNGRQWLYEFQIRSPAILLVRPDDRRCVVLELSFGRVNAFSSLPPSIRHHNTGSEACVARMVQWLQDCLQHHPKCQVRESAAPWYPTRLVDVGRENDRVVKLVISKSAQLKGPYVTLSHKWGHGPRFALTASLLQDFQTGIALDRLPKTFREAVVLTRCLGMRYLWIDSLCIIQASEDDWNFESLQMEKVYSNCRLNIAATASLDTGGGLFRTRQADKCWPCFGFFSTGLVSRKRWLLRENDVLEKEIEQAPLNYRAWVLQERLLAPRVLHFGKSQLFWQCDTLDACESFPKGLPVAWGSSNPIGKSLDPARFAERERDAALDGVVNRRLKERDIYHVWNAIVQQYTKCGITEPKDKLVAIAGIAKRIASTTGDEYLAGLWRSRITDSLLWRAEGSVSCRPQQYRAPSWSWASIEGNISHVLDEVAERDDNVDLLKEKVKEARVNPKVDGDLFGQVDSGYIAFSDVTLLEPVELRATAKSVAIHGMSAEDGLGYELYTDLPCEPVVKDLSLLPAFMASGGGLTCLILKPSTQAAPNVYERVGIVMFGGMGHAAYVEEHDYLRRQLNPDAPPRAVIASITLV</sequence>
<dbReference type="EMBL" id="LVKK01000009">
    <property type="protein sequence ID" value="OAG43577.1"/>
    <property type="molecule type" value="Genomic_DNA"/>
</dbReference>
<dbReference type="PANTHER" id="PTHR33112">
    <property type="entry name" value="DOMAIN PROTEIN, PUTATIVE-RELATED"/>
    <property type="match status" value="1"/>
</dbReference>
<protein>
    <recommendedName>
        <fullName evidence="1">Heterokaryon incompatibility domain-containing protein</fullName>
    </recommendedName>
</protein>
<dbReference type="GeneID" id="34597339"/>